<dbReference type="GO" id="GO:0005684">
    <property type="term" value="C:U2-type spliceosomal complex"/>
    <property type="evidence" value="ECO:0007669"/>
    <property type="project" value="TreeGrafter"/>
</dbReference>
<accession>A0AAV1E2N4</accession>
<evidence type="ECO:0000313" key="4">
    <source>
        <dbReference type="Proteomes" id="UP001161247"/>
    </source>
</evidence>
<dbReference type="InterPro" id="IPR051112">
    <property type="entry name" value="CWC26_splicing_factor"/>
</dbReference>
<organism evidence="3 4">
    <name type="scientific">Oldenlandia corymbosa var. corymbosa</name>
    <dbReference type="NCBI Taxonomy" id="529605"/>
    <lineage>
        <taxon>Eukaryota</taxon>
        <taxon>Viridiplantae</taxon>
        <taxon>Streptophyta</taxon>
        <taxon>Embryophyta</taxon>
        <taxon>Tracheophyta</taxon>
        <taxon>Spermatophyta</taxon>
        <taxon>Magnoliopsida</taxon>
        <taxon>eudicotyledons</taxon>
        <taxon>Gunneridae</taxon>
        <taxon>Pentapetalae</taxon>
        <taxon>asterids</taxon>
        <taxon>lamiids</taxon>
        <taxon>Gentianales</taxon>
        <taxon>Rubiaceae</taxon>
        <taxon>Rubioideae</taxon>
        <taxon>Spermacoceae</taxon>
        <taxon>Hedyotis-Oldenlandia complex</taxon>
        <taxon>Oldenlandia</taxon>
    </lineage>
</organism>
<feature type="region of interest" description="Disordered" evidence="2">
    <location>
        <begin position="104"/>
        <end position="123"/>
    </location>
</feature>
<dbReference type="EMBL" id="OX459124">
    <property type="protein sequence ID" value="CAI9113208.1"/>
    <property type="molecule type" value="Genomic_DNA"/>
</dbReference>
<reference evidence="3" key="1">
    <citation type="submission" date="2023-03" db="EMBL/GenBank/DDBJ databases">
        <authorList>
            <person name="Julca I."/>
        </authorList>
    </citation>
    <scope>NUCLEOTIDE SEQUENCE</scope>
</reference>
<proteinExistence type="inferred from homology"/>
<dbReference type="PANTHER" id="PTHR31809:SF0">
    <property type="entry name" value="BUD13 HOMOLOG"/>
    <property type="match status" value="1"/>
</dbReference>
<dbReference type="GO" id="GO:0000398">
    <property type="term" value="P:mRNA splicing, via spliceosome"/>
    <property type="evidence" value="ECO:0007669"/>
    <property type="project" value="TreeGrafter"/>
</dbReference>
<dbReference type="PANTHER" id="PTHR31809">
    <property type="entry name" value="BUD13 HOMOLOG"/>
    <property type="match status" value="1"/>
</dbReference>
<dbReference type="AlphaFoldDB" id="A0AAV1E2N4"/>
<evidence type="ECO:0000313" key="3">
    <source>
        <dbReference type="EMBL" id="CAI9113208.1"/>
    </source>
</evidence>
<protein>
    <submittedName>
        <fullName evidence="3">OLC1v1013778C1</fullName>
    </submittedName>
</protein>
<evidence type="ECO:0000256" key="1">
    <source>
        <dbReference type="ARBA" id="ARBA00011069"/>
    </source>
</evidence>
<dbReference type="GO" id="GO:0003723">
    <property type="term" value="F:RNA binding"/>
    <property type="evidence" value="ECO:0007669"/>
    <property type="project" value="TreeGrafter"/>
</dbReference>
<dbReference type="GO" id="GO:0070274">
    <property type="term" value="C:RES complex"/>
    <property type="evidence" value="ECO:0007669"/>
    <property type="project" value="TreeGrafter"/>
</dbReference>
<dbReference type="InterPro" id="IPR018609">
    <property type="entry name" value="Bud13"/>
</dbReference>
<feature type="region of interest" description="Disordered" evidence="2">
    <location>
        <begin position="1"/>
        <end position="22"/>
    </location>
</feature>
<sequence length="188" mass="21499">MVISGLDLSPPRRRKVNEVPAQNQQGKFGLITGKELKEEITKAKKEELQRFKELDPSISGRGAEPVYRDKLTAEARLKELESEKHKPFSRSLDDPELDKILRERIRSGDPMAPYLGKKNQKEEPILEDLGDHEKMKESGFIIPQGIPGFSWLRRGGICPPQKRYGIRPGRHWNGVDRSTGFDKRMIQA</sequence>
<keyword evidence="4" id="KW-1185">Reference proteome</keyword>
<evidence type="ECO:0000256" key="2">
    <source>
        <dbReference type="SAM" id="MobiDB-lite"/>
    </source>
</evidence>
<comment type="similarity">
    <text evidence="1">Belongs to the CWC26 family.</text>
</comment>
<gene>
    <name evidence="3" type="ORF">OLC1_LOCUS20258</name>
</gene>
<name>A0AAV1E2N4_OLDCO</name>
<dbReference type="Pfam" id="PF09736">
    <property type="entry name" value="Bud13"/>
    <property type="match status" value="1"/>
</dbReference>
<dbReference type="Proteomes" id="UP001161247">
    <property type="component" value="Chromosome 7"/>
</dbReference>